<accession>Q72EU5</accession>
<evidence type="ECO:0000313" key="2">
    <source>
        <dbReference type="Proteomes" id="UP000002194"/>
    </source>
</evidence>
<organism evidence="1 2">
    <name type="scientific">Nitratidesulfovibrio vulgaris (strain ATCC 29579 / DSM 644 / CCUG 34227 / NCIMB 8303 / VKM B-1760 / Hildenborough)</name>
    <name type="common">Desulfovibrio vulgaris</name>
    <dbReference type="NCBI Taxonomy" id="882"/>
    <lineage>
        <taxon>Bacteria</taxon>
        <taxon>Pseudomonadati</taxon>
        <taxon>Thermodesulfobacteriota</taxon>
        <taxon>Desulfovibrionia</taxon>
        <taxon>Desulfovibrionales</taxon>
        <taxon>Desulfovibrionaceae</taxon>
        <taxon>Nitratidesulfovibrio</taxon>
    </lineage>
</organism>
<gene>
    <name evidence="1" type="ordered locus">DVU_0473</name>
</gene>
<dbReference type="HOGENOM" id="CLU_3250574_0_0_7"/>
<reference evidence="1 2" key="1">
    <citation type="journal article" date="2004" name="Nat. Biotechnol.">
        <title>The genome sequence of the anaerobic, sulfate-reducing bacterium Desulfovibrio vulgaris Hildenborough.</title>
        <authorList>
            <person name="Heidelberg J.F."/>
            <person name="Seshadri R."/>
            <person name="Haveman S.A."/>
            <person name="Hemme C.L."/>
            <person name="Paulsen I.T."/>
            <person name="Kolonay J.F."/>
            <person name="Eisen J.A."/>
            <person name="Ward N."/>
            <person name="Methe B."/>
            <person name="Brinkac L.M."/>
            <person name="Daugherty S.C."/>
            <person name="Deboy R.T."/>
            <person name="Dodson R.J."/>
            <person name="Durkin A.S."/>
            <person name="Madupu R."/>
            <person name="Nelson W.C."/>
            <person name="Sullivan S.A."/>
            <person name="Fouts D."/>
            <person name="Haft D.H."/>
            <person name="Selengut J."/>
            <person name="Peterson J.D."/>
            <person name="Davidsen T.M."/>
            <person name="Zafar N."/>
            <person name="Zhou L."/>
            <person name="Radune D."/>
            <person name="Dimitrov G."/>
            <person name="Hance M."/>
            <person name="Tran K."/>
            <person name="Khouri H."/>
            <person name="Gill J."/>
            <person name="Utterback T.R."/>
            <person name="Feldblyum T.V."/>
            <person name="Wall J.D."/>
            <person name="Voordouw G."/>
            <person name="Fraser C.M."/>
        </authorList>
    </citation>
    <scope>NUCLEOTIDE SEQUENCE [LARGE SCALE GENOMIC DNA]</scope>
    <source>
        <strain evidence="2">ATCC 29579 / DSM 644 / NCIMB 8303 / VKM B-1760 / Hildenborough</strain>
    </source>
</reference>
<protein>
    <submittedName>
        <fullName evidence="1">Uncharacterized protein</fullName>
    </submittedName>
</protein>
<sequence length="42" mass="5017">MNTISVHCSVVRYYISCQEYHIHGIWIILCHRTSSRRQPQSI</sequence>
<dbReference type="Proteomes" id="UP000002194">
    <property type="component" value="Chromosome"/>
</dbReference>
<dbReference type="EnsemblBacteria" id="AAS94956">
    <property type="protein sequence ID" value="AAS94956"/>
    <property type="gene ID" value="DVU_0473"/>
</dbReference>
<dbReference type="EMBL" id="AE017285">
    <property type="protein sequence ID" value="AAS94956.1"/>
    <property type="molecule type" value="Genomic_DNA"/>
</dbReference>
<dbReference type="PaxDb" id="882-DVU_0473"/>
<dbReference type="STRING" id="882.DVU_0473"/>
<proteinExistence type="predicted"/>
<name>Q72EU5_NITV2</name>
<dbReference type="AlphaFoldDB" id="Q72EU5"/>
<keyword evidence="2" id="KW-1185">Reference proteome</keyword>
<evidence type="ECO:0000313" key="1">
    <source>
        <dbReference type="EMBL" id="AAS94956.1"/>
    </source>
</evidence>
<dbReference type="KEGG" id="dvu:DVU_0473"/>